<keyword evidence="2" id="KW-0689">Ribosomal protein</keyword>
<dbReference type="PANTHER" id="PTHR28266">
    <property type="entry name" value="54S RIBOSOMAL PROTEIN L20, MITOCHONDRIAL"/>
    <property type="match status" value="1"/>
</dbReference>
<dbReference type="EMBL" id="JBFTWV010000136">
    <property type="protein sequence ID" value="KAL2785716.1"/>
    <property type="molecule type" value="Genomic_DNA"/>
</dbReference>
<sequence>MQDLLIMTCVRFPSLPRQTSAEKFRDLSAWINRLSRTGIRTLHLKSIQSQSQSWFPFRDPIYQLIHTFTAFRPRASSRKIDMAAFVTVSKRPILGLPFLLPSCEPATLELRRAQSTYRRTKQRLRIKPDASFGSSSDNSQAHIIHNPPSSAPSTYHTPMKFLPPNDVRRTLRNDASSKSQSPEALPSVFKSAPERKYHLTREDVEEIRKLRSSDPILWSRWKLAKHFNCSPIFIAQACEASPQKKEIQRQVLAAVQSRWGKTRRMAREDRQLRKESWGRDE</sequence>
<feature type="compositionally biased region" description="Polar residues" evidence="1">
    <location>
        <begin position="173"/>
        <end position="182"/>
    </location>
</feature>
<dbReference type="InterPro" id="IPR024388">
    <property type="entry name" value="Ribosomal_mL58"/>
</dbReference>
<proteinExistence type="predicted"/>
<evidence type="ECO:0000256" key="1">
    <source>
        <dbReference type="SAM" id="MobiDB-lite"/>
    </source>
</evidence>
<comment type="caution">
    <text evidence="2">The sequence shown here is derived from an EMBL/GenBank/DDBJ whole genome shotgun (WGS) entry which is preliminary data.</text>
</comment>
<evidence type="ECO:0000313" key="2">
    <source>
        <dbReference type="EMBL" id="KAL2785716.1"/>
    </source>
</evidence>
<protein>
    <submittedName>
        <fullName evidence="2">Mitochondrial ribosomal protein subunit L20-domain-containing protein</fullName>
    </submittedName>
</protein>
<dbReference type="Pfam" id="PF12824">
    <property type="entry name" value="MRP-L20"/>
    <property type="match status" value="1"/>
</dbReference>
<dbReference type="PANTHER" id="PTHR28266:SF1">
    <property type="entry name" value="LARGE RIBOSOMAL SUBUNIT PROTEIN ML58"/>
    <property type="match status" value="1"/>
</dbReference>
<keyword evidence="2" id="KW-0687">Ribonucleoprotein</keyword>
<feature type="compositionally biased region" description="Polar residues" evidence="1">
    <location>
        <begin position="132"/>
        <end position="156"/>
    </location>
</feature>
<organism evidence="2 3">
    <name type="scientific">Aspergillus keveii</name>
    <dbReference type="NCBI Taxonomy" id="714993"/>
    <lineage>
        <taxon>Eukaryota</taxon>
        <taxon>Fungi</taxon>
        <taxon>Dikarya</taxon>
        <taxon>Ascomycota</taxon>
        <taxon>Pezizomycotina</taxon>
        <taxon>Eurotiomycetes</taxon>
        <taxon>Eurotiomycetidae</taxon>
        <taxon>Eurotiales</taxon>
        <taxon>Aspergillaceae</taxon>
        <taxon>Aspergillus</taxon>
        <taxon>Aspergillus subgen. Nidulantes</taxon>
    </lineage>
</organism>
<keyword evidence="3" id="KW-1185">Reference proteome</keyword>
<gene>
    <name evidence="2" type="ORF">BJX66DRAFT_314276</name>
</gene>
<name>A0ABR4FR44_9EURO</name>
<dbReference type="GO" id="GO:0005840">
    <property type="term" value="C:ribosome"/>
    <property type="evidence" value="ECO:0007669"/>
    <property type="project" value="UniProtKB-KW"/>
</dbReference>
<feature type="region of interest" description="Disordered" evidence="1">
    <location>
        <begin position="117"/>
        <end position="190"/>
    </location>
</feature>
<dbReference type="Proteomes" id="UP001610563">
    <property type="component" value="Unassembled WGS sequence"/>
</dbReference>
<reference evidence="2 3" key="1">
    <citation type="submission" date="2024-07" db="EMBL/GenBank/DDBJ databases">
        <title>Section-level genome sequencing and comparative genomics of Aspergillus sections Usti and Cavernicolus.</title>
        <authorList>
            <consortium name="Lawrence Berkeley National Laboratory"/>
            <person name="Nybo J.L."/>
            <person name="Vesth T.C."/>
            <person name="Theobald S."/>
            <person name="Frisvad J.C."/>
            <person name="Larsen T.O."/>
            <person name="Kjaerboelling I."/>
            <person name="Rothschild-Mancinelli K."/>
            <person name="Lyhne E.K."/>
            <person name="Kogle M.E."/>
            <person name="Barry K."/>
            <person name="Clum A."/>
            <person name="Na H."/>
            <person name="Ledsgaard L."/>
            <person name="Lin J."/>
            <person name="Lipzen A."/>
            <person name="Kuo A."/>
            <person name="Riley R."/>
            <person name="Mondo S."/>
            <person name="Labutti K."/>
            <person name="Haridas S."/>
            <person name="Pangalinan J."/>
            <person name="Salamov A.A."/>
            <person name="Simmons B.A."/>
            <person name="Magnuson J.K."/>
            <person name="Chen J."/>
            <person name="Drula E."/>
            <person name="Henrissat B."/>
            <person name="Wiebenga A."/>
            <person name="Lubbers R.J."/>
            <person name="Gomes A.C."/>
            <person name="Makela M.R."/>
            <person name="Stajich J."/>
            <person name="Grigoriev I.V."/>
            <person name="Mortensen U.H."/>
            <person name="De Vries R.P."/>
            <person name="Baker S.E."/>
            <person name="Andersen M.R."/>
        </authorList>
    </citation>
    <scope>NUCLEOTIDE SEQUENCE [LARGE SCALE GENOMIC DNA]</scope>
    <source>
        <strain evidence="2 3">CBS 209.92</strain>
    </source>
</reference>
<evidence type="ECO:0000313" key="3">
    <source>
        <dbReference type="Proteomes" id="UP001610563"/>
    </source>
</evidence>
<accession>A0ABR4FR44</accession>